<name>A0A0H3AFI5_VIBC3</name>
<organism evidence="1 2">
    <name type="scientific">Vibrio cholerae serotype O1 (strain ATCC 39541 / Classical Ogawa 395 / O395)</name>
    <dbReference type="NCBI Taxonomy" id="345073"/>
    <lineage>
        <taxon>Bacteria</taxon>
        <taxon>Pseudomonadati</taxon>
        <taxon>Pseudomonadota</taxon>
        <taxon>Gammaproteobacteria</taxon>
        <taxon>Vibrionales</taxon>
        <taxon>Vibrionaceae</taxon>
        <taxon>Vibrio</taxon>
    </lineage>
</organism>
<proteinExistence type="predicted"/>
<dbReference type="EMBL" id="CP000627">
    <property type="protein sequence ID" value="ABQ19562.1"/>
    <property type="molecule type" value="Genomic_DNA"/>
</dbReference>
<evidence type="ECO:0000313" key="1">
    <source>
        <dbReference type="EMBL" id="ABQ19562.1"/>
    </source>
</evidence>
<dbReference type="PATRIC" id="fig|345073.21.peg.1757"/>
<dbReference type="KEGG" id="vco:VC0395_A1300"/>
<reference evidence="1 2" key="1">
    <citation type="submission" date="2007-03" db="EMBL/GenBank/DDBJ databases">
        <authorList>
            <person name="Heidelberg J."/>
        </authorList>
    </citation>
    <scope>NUCLEOTIDE SEQUENCE [LARGE SCALE GENOMIC DNA]</scope>
    <source>
        <strain evidence="2">ATCC 39541 / Classical Ogawa 395 / O395</strain>
    </source>
</reference>
<protein>
    <recommendedName>
        <fullName evidence="3">DNA-binding protein inhibitor Id-2-related protein</fullName>
    </recommendedName>
</protein>
<dbReference type="NCBIfam" id="TIGR02647">
    <property type="entry name" value="DNA"/>
    <property type="match status" value="1"/>
</dbReference>
<dbReference type="InterPro" id="IPR013468">
    <property type="entry name" value="CHP02647"/>
</dbReference>
<evidence type="ECO:0008006" key="3">
    <source>
        <dbReference type="Google" id="ProtNLM"/>
    </source>
</evidence>
<gene>
    <name evidence="1" type="ordered locus">VC0395_A1300</name>
</gene>
<dbReference type="eggNOG" id="ENOG50330CB">
    <property type="taxonomic scope" value="Bacteria"/>
</dbReference>
<dbReference type="AlphaFoldDB" id="A0A0H3AFI5"/>
<dbReference type="Proteomes" id="UP000000249">
    <property type="component" value="Chromosome 1"/>
</dbReference>
<dbReference type="Pfam" id="PF18918">
    <property type="entry name" value="DUF5669"/>
    <property type="match status" value="1"/>
</dbReference>
<accession>A0A0H3AFI5</accession>
<dbReference type="KEGG" id="vcr:VC395_1814"/>
<sequence>MCCCSKHFPHFALKKTPDRVKLTVLRAQDCVLMLRSLLLPQQQLKKVIAMKFTQQHIDELNLLLQFDLSSAATGIKVHHDASEAVQAAVVRLYNKGLCTQPDGGYLTDEGIEIAEHADRVLRVLNA</sequence>
<evidence type="ECO:0000313" key="2">
    <source>
        <dbReference type="Proteomes" id="UP000000249"/>
    </source>
</evidence>